<organism evidence="3 4">
    <name type="scientific">Leucosporidium creatinivorum</name>
    <dbReference type="NCBI Taxonomy" id="106004"/>
    <lineage>
        <taxon>Eukaryota</taxon>
        <taxon>Fungi</taxon>
        <taxon>Dikarya</taxon>
        <taxon>Basidiomycota</taxon>
        <taxon>Pucciniomycotina</taxon>
        <taxon>Microbotryomycetes</taxon>
        <taxon>Leucosporidiales</taxon>
        <taxon>Leucosporidium</taxon>
    </lineage>
</organism>
<proteinExistence type="predicted"/>
<dbReference type="STRING" id="106004.A0A1Y2G194"/>
<protein>
    <submittedName>
        <fullName evidence="3">Alpha/beta hydrolase family-domain-containing protein</fullName>
    </submittedName>
</protein>
<dbReference type="Gene3D" id="3.40.50.1820">
    <property type="entry name" value="alpha/beta hydrolase"/>
    <property type="match status" value="1"/>
</dbReference>
<evidence type="ECO:0000256" key="1">
    <source>
        <dbReference type="SAM" id="MobiDB-lite"/>
    </source>
</evidence>
<dbReference type="PANTHER" id="PTHR43194:SF2">
    <property type="entry name" value="PEROXISOMAL MEMBRANE PROTEIN LPX1"/>
    <property type="match status" value="1"/>
</dbReference>
<reference evidence="3 4" key="1">
    <citation type="submission" date="2016-07" db="EMBL/GenBank/DDBJ databases">
        <title>Pervasive Adenine N6-methylation of Active Genes in Fungi.</title>
        <authorList>
            <consortium name="DOE Joint Genome Institute"/>
            <person name="Mondo S.J."/>
            <person name="Dannebaum R.O."/>
            <person name="Kuo R.C."/>
            <person name="Labutti K."/>
            <person name="Haridas S."/>
            <person name="Kuo A."/>
            <person name="Salamov A."/>
            <person name="Ahrendt S.R."/>
            <person name="Lipzen A."/>
            <person name="Sullivan W."/>
            <person name="Andreopoulos W.B."/>
            <person name="Clum A."/>
            <person name="Lindquist E."/>
            <person name="Daum C."/>
            <person name="Ramamoorthy G.K."/>
            <person name="Gryganskyi A."/>
            <person name="Culley D."/>
            <person name="Magnuson J.K."/>
            <person name="James T.Y."/>
            <person name="O'Malley M.A."/>
            <person name="Stajich J.E."/>
            <person name="Spatafora J.W."/>
            <person name="Visel A."/>
            <person name="Grigoriev I.V."/>
        </authorList>
    </citation>
    <scope>NUCLEOTIDE SEQUENCE [LARGE SCALE GENOMIC DNA]</scope>
    <source>
        <strain evidence="3 4">62-1032</strain>
    </source>
</reference>
<dbReference type="InParanoid" id="A0A1Y2G194"/>
<dbReference type="PANTHER" id="PTHR43194">
    <property type="entry name" value="HYDROLASE ALPHA/BETA FOLD FAMILY"/>
    <property type="match status" value="1"/>
</dbReference>
<feature type="domain" description="AB hydrolase-1" evidence="2">
    <location>
        <begin position="148"/>
        <end position="453"/>
    </location>
</feature>
<accession>A0A1Y2G194</accession>
<evidence type="ECO:0000259" key="2">
    <source>
        <dbReference type="Pfam" id="PF12697"/>
    </source>
</evidence>
<dbReference type="Proteomes" id="UP000193467">
    <property type="component" value="Unassembled WGS sequence"/>
</dbReference>
<gene>
    <name evidence="3" type="ORF">BCR35DRAFT_349623</name>
</gene>
<dbReference type="EMBL" id="MCGR01000003">
    <property type="protein sequence ID" value="ORY90676.1"/>
    <property type="molecule type" value="Genomic_DNA"/>
</dbReference>
<dbReference type="SUPFAM" id="SSF53474">
    <property type="entry name" value="alpha/beta-Hydrolases"/>
    <property type="match status" value="1"/>
</dbReference>
<name>A0A1Y2G194_9BASI</name>
<feature type="region of interest" description="Disordered" evidence="1">
    <location>
        <begin position="18"/>
        <end position="56"/>
    </location>
</feature>
<evidence type="ECO:0000313" key="3">
    <source>
        <dbReference type="EMBL" id="ORY90676.1"/>
    </source>
</evidence>
<dbReference type="Pfam" id="PF12697">
    <property type="entry name" value="Abhydrolase_6"/>
    <property type="match status" value="1"/>
</dbReference>
<comment type="caution">
    <text evidence="3">The sequence shown here is derived from an EMBL/GenBank/DDBJ whole genome shotgun (WGS) entry which is preliminary data.</text>
</comment>
<sequence length="466" mass="50991">MSTAALREKILSVERTARLKTGPLVPLLPPKPRSRQLPPLPPRTSSPSPFGSHHPKWQLDTFTIPAAFPRTPRNSTKLPAAATKKPTGERDDASAAIVKVYEEQAEASWEEVDLNSQKQFDEQQQLYTVVNRYKPQSWRKGEGRGLTLVFAHANGFHKETWEPTISELLNELETSTEPRALPVDEIWSLDAYNQGDSGLVNDAVLGNTHTWADAGRDILNFLISYLPSPSSSTSSSAELPYIPSSSSLLALDTSPPSPGAPSPSSRLHRDRLIVGIGHSAGGTAMAFASTGVPSLFSSVILCDPVLPKEDEETSWAMLARGAIARREKWGTREEAKKAFLSKAFFRQWDERVLDAYLETGLKDVEGGVALKTKPVNEALPFSDPMAVDSRRACARLSQLPSELPVHFIHSEIGKSILSEEHIAHIAEQAPYATVSRLAGGGHLMVQEDPLGTAKEIAKCLRRDYPA</sequence>
<keyword evidence="3" id="KW-0378">Hydrolase</keyword>
<keyword evidence="4" id="KW-1185">Reference proteome</keyword>
<dbReference type="GO" id="GO:0016787">
    <property type="term" value="F:hydrolase activity"/>
    <property type="evidence" value="ECO:0007669"/>
    <property type="project" value="UniProtKB-KW"/>
</dbReference>
<dbReference type="InterPro" id="IPR000073">
    <property type="entry name" value="AB_hydrolase_1"/>
</dbReference>
<dbReference type="InterPro" id="IPR029058">
    <property type="entry name" value="AB_hydrolase_fold"/>
</dbReference>
<dbReference type="AlphaFoldDB" id="A0A1Y2G194"/>
<feature type="region of interest" description="Disordered" evidence="1">
    <location>
        <begin position="68"/>
        <end position="93"/>
    </location>
</feature>
<evidence type="ECO:0000313" key="4">
    <source>
        <dbReference type="Proteomes" id="UP000193467"/>
    </source>
</evidence>
<dbReference type="OrthoDB" id="94039at2759"/>
<dbReference type="InterPro" id="IPR050228">
    <property type="entry name" value="Carboxylesterase_BioH"/>
</dbReference>